<dbReference type="EMBL" id="MT144625">
    <property type="protein sequence ID" value="QJH95651.1"/>
    <property type="molecule type" value="Genomic_DNA"/>
</dbReference>
<dbReference type="InterPro" id="IPR044000">
    <property type="entry name" value="Phage_tube_2"/>
</dbReference>
<evidence type="ECO:0000313" key="1">
    <source>
        <dbReference type="EMBL" id="QJA46354.1"/>
    </source>
</evidence>
<dbReference type="AlphaFoldDB" id="A0A6H1ZFM3"/>
<proteinExistence type="predicted"/>
<dbReference type="EMBL" id="MT144008">
    <property type="protein sequence ID" value="QJA46354.1"/>
    <property type="molecule type" value="Genomic_DNA"/>
</dbReference>
<gene>
    <name evidence="1" type="ORF">TM448A00389_0017</name>
    <name evidence="2" type="ORF">TM448B00492_0010</name>
</gene>
<organism evidence="1">
    <name type="scientific">viral metagenome</name>
    <dbReference type="NCBI Taxonomy" id="1070528"/>
    <lineage>
        <taxon>unclassified sequences</taxon>
        <taxon>metagenomes</taxon>
        <taxon>organismal metagenomes</taxon>
    </lineage>
</organism>
<name>A0A6H1ZFM3_9ZZZZ</name>
<evidence type="ECO:0000313" key="2">
    <source>
        <dbReference type="EMBL" id="QJH95651.1"/>
    </source>
</evidence>
<sequence length="323" mass="35031">MTQARGQQAYLMRHELPESSYGVDPASVHSIKLPFNTSGITATRNLIEPTTITGRRDAVAPAQGRRNVAGSVVVPIDQCAIGYWLEMLMGSPTTTPTGSAYQHVFKVSSVMKSYAIEQGHADLSEYIKYSGMKANGFSMRIGGDEELTMSIDLIGQAEAMGGSSMSSRITTLSFTRFHNADAILQEGGTALDGKVTELNLAVANNLDEAVYCIASGGGGKRGDLPEGLAHATGDMRIMFENRSYYLMAASGSERSLTVTFRQNSFYLELDIDELIFERHTPPVETPLGLWVTLPFRAYYNDGSNASVIQATLVNTWSAYSGHL</sequence>
<dbReference type="Pfam" id="PF18906">
    <property type="entry name" value="Phage_tube_2"/>
    <property type="match status" value="1"/>
</dbReference>
<accession>A0A6H1ZFM3</accession>
<reference evidence="1" key="1">
    <citation type="submission" date="2020-03" db="EMBL/GenBank/DDBJ databases">
        <title>The deep terrestrial virosphere.</title>
        <authorList>
            <person name="Holmfeldt K."/>
            <person name="Nilsson E."/>
            <person name="Simone D."/>
            <person name="Lopez-Fernandez M."/>
            <person name="Wu X."/>
            <person name="de Brujin I."/>
            <person name="Lundin D."/>
            <person name="Andersson A."/>
            <person name="Bertilsson S."/>
            <person name="Dopson M."/>
        </authorList>
    </citation>
    <scope>NUCLEOTIDE SEQUENCE</scope>
    <source>
        <strain evidence="1">TM448A00389</strain>
        <strain evidence="2">TM448B00492</strain>
    </source>
</reference>
<protein>
    <submittedName>
        <fullName evidence="1">Putative tail protein</fullName>
    </submittedName>
</protein>